<feature type="region of interest" description="Disordered" evidence="8">
    <location>
        <begin position="33"/>
        <end position="149"/>
    </location>
</feature>
<evidence type="ECO:0000256" key="5">
    <source>
        <dbReference type="ARBA" id="ARBA00022989"/>
    </source>
</evidence>
<dbReference type="PANTHER" id="PTHR43840">
    <property type="entry name" value="MITOCHONDRIAL METAL TRANSPORTER 1-RELATED"/>
    <property type="match status" value="1"/>
</dbReference>
<feature type="compositionally biased region" description="Basic and acidic residues" evidence="8">
    <location>
        <begin position="611"/>
        <end position="627"/>
    </location>
</feature>
<dbReference type="Gene3D" id="1.20.1510.10">
    <property type="entry name" value="Cation efflux protein transmembrane domain"/>
    <property type="match status" value="1"/>
</dbReference>
<evidence type="ECO:0000256" key="2">
    <source>
        <dbReference type="ARBA" id="ARBA00008873"/>
    </source>
</evidence>
<feature type="region of interest" description="Disordered" evidence="8">
    <location>
        <begin position="606"/>
        <end position="627"/>
    </location>
</feature>
<sequence length="627" mass="66318">MSRQARRSGRLAVTWCLSVTPSAMAVAAMGGATSAGATSTTSTSTSTTSTTSTTTKTTTGTTTTTTMGDMTGPGMLPSLPTSLASLSSPPGPPPGQSAHPGPSILPSTTSSASICNSVSIPSPLIGPASRTTTTITTRCGGPSSPAPLRSTTLCILRMPPRMPPYQPGIIDARRRMLEAPTRFPASRLGSFRSTFSPSSSPSSSSSPRNLRAYHVYSSASHLQSSLSSAVLHLAPTLTRRRLRKLVVAMGHSHSHGGHSHHNHDNSYLVSARKNDPGVRITRIGLLSNLLMAVAKFIGGWAFNSKAMVADAWHSIADMASDILTLATVSWSIKPPSDRFPLGFGKVESLGSLGVSGMLLVGGAYMGWDSAISLFAHFDPEKAHDILEHVGHGHGHSHSHSAADLGIPSVHAAWLAAGTILVKEWLYHATMKVARERKSSVLASNAIHHRVDSLTGIVTMAAIIGANVIENAAWLDPVGGLLISILVIHAGFDNTKSALYELIDQTIDGDVKGSIRKQAQSALVHVSDGHEAELRDVSGVKSGQNYLVDLEMAVPSAWTVGDLTEVENAVRTEVGARVRGVRRVRVRFVSKDAPVNAKFDEFVHTNLDADPEDHKGENGTSEEHNHKH</sequence>
<keyword evidence="3" id="KW-0813">Transport</keyword>
<keyword evidence="4" id="KW-0812">Transmembrane</keyword>
<comment type="caution">
    <text evidence="11">The sequence shown here is derived from an EMBL/GenBank/DDBJ whole genome shotgun (WGS) entry which is preliminary data.</text>
</comment>
<dbReference type="FunFam" id="3.30.70.1350:FF:000010">
    <property type="entry name" value="Cation efflux family protein, putative"/>
    <property type="match status" value="1"/>
</dbReference>
<name>A0A545VN91_9HYPO</name>
<keyword evidence="12" id="KW-1185">Reference proteome</keyword>
<keyword evidence="5" id="KW-1133">Transmembrane helix</keyword>
<feature type="compositionally biased region" description="Polar residues" evidence="8">
    <location>
        <begin position="105"/>
        <end position="120"/>
    </location>
</feature>
<accession>A0A545VN91</accession>
<evidence type="ECO:0000256" key="6">
    <source>
        <dbReference type="ARBA" id="ARBA00023065"/>
    </source>
</evidence>
<keyword evidence="7" id="KW-0472">Membrane</keyword>
<feature type="region of interest" description="Disordered" evidence="8">
    <location>
        <begin position="188"/>
        <end position="208"/>
    </location>
</feature>
<evidence type="ECO:0000256" key="8">
    <source>
        <dbReference type="SAM" id="MobiDB-lite"/>
    </source>
</evidence>
<keyword evidence="6" id="KW-0406">Ion transport</keyword>
<dbReference type="GO" id="GO:0016020">
    <property type="term" value="C:membrane"/>
    <property type="evidence" value="ECO:0007669"/>
    <property type="project" value="UniProtKB-SubCell"/>
</dbReference>
<feature type="domain" description="Cation efflux protein transmembrane" evidence="10">
    <location>
        <begin position="283"/>
        <end position="502"/>
    </location>
</feature>
<feature type="chain" id="PRO_5022127701" evidence="9">
    <location>
        <begin position="26"/>
        <end position="627"/>
    </location>
</feature>
<feature type="compositionally biased region" description="Low complexity" evidence="8">
    <location>
        <begin position="196"/>
        <end position="207"/>
    </location>
</feature>
<dbReference type="Pfam" id="PF01545">
    <property type="entry name" value="Cation_efflux"/>
    <property type="match status" value="1"/>
</dbReference>
<proteinExistence type="inferred from homology"/>
<dbReference type="EMBL" id="SPUK01000019">
    <property type="protein sequence ID" value="TQV91419.1"/>
    <property type="molecule type" value="Genomic_DNA"/>
</dbReference>
<evidence type="ECO:0000256" key="3">
    <source>
        <dbReference type="ARBA" id="ARBA00022448"/>
    </source>
</evidence>
<gene>
    <name evidence="11" type="ORF">IF1G_09918</name>
</gene>
<dbReference type="SUPFAM" id="SSF161111">
    <property type="entry name" value="Cation efflux protein transmembrane domain-like"/>
    <property type="match status" value="1"/>
</dbReference>
<dbReference type="GO" id="GO:0098771">
    <property type="term" value="P:inorganic ion homeostasis"/>
    <property type="evidence" value="ECO:0007669"/>
    <property type="project" value="UniProtKB-ARBA"/>
</dbReference>
<feature type="signal peptide" evidence="9">
    <location>
        <begin position="1"/>
        <end position="25"/>
    </location>
</feature>
<reference evidence="11 12" key="1">
    <citation type="journal article" date="2019" name="Appl. Microbiol. Biotechnol.">
        <title>Genome sequence of Isaria javanica and comparative genome analysis insights into family S53 peptidase evolution in fungal entomopathogens.</title>
        <authorList>
            <person name="Lin R."/>
            <person name="Zhang X."/>
            <person name="Xin B."/>
            <person name="Zou M."/>
            <person name="Gao Y."/>
            <person name="Qin F."/>
            <person name="Hu Q."/>
            <person name="Xie B."/>
            <person name="Cheng X."/>
        </authorList>
    </citation>
    <scope>NUCLEOTIDE SEQUENCE [LARGE SCALE GENOMIC DNA]</scope>
    <source>
        <strain evidence="11 12">IJ1G</strain>
    </source>
</reference>
<keyword evidence="9" id="KW-0732">Signal</keyword>
<feature type="compositionally biased region" description="Low complexity" evidence="8">
    <location>
        <begin position="33"/>
        <end position="88"/>
    </location>
</feature>
<dbReference type="InterPro" id="IPR002524">
    <property type="entry name" value="Cation_efflux"/>
</dbReference>
<dbReference type="InterPro" id="IPR050291">
    <property type="entry name" value="CDF_Transporter"/>
</dbReference>
<dbReference type="InterPro" id="IPR058533">
    <property type="entry name" value="Cation_efflux_TM"/>
</dbReference>
<evidence type="ECO:0000313" key="12">
    <source>
        <dbReference type="Proteomes" id="UP000315783"/>
    </source>
</evidence>
<evidence type="ECO:0000259" key="10">
    <source>
        <dbReference type="Pfam" id="PF01545"/>
    </source>
</evidence>
<organism evidence="11 12">
    <name type="scientific">Cordyceps javanica</name>
    <dbReference type="NCBI Taxonomy" id="43265"/>
    <lineage>
        <taxon>Eukaryota</taxon>
        <taxon>Fungi</taxon>
        <taxon>Dikarya</taxon>
        <taxon>Ascomycota</taxon>
        <taxon>Pezizomycotina</taxon>
        <taxon>Sordariomycetes</taxon>
        <taxon>Hypocreomycetidae</taxon>
        <taxon>Hypocreales</taxon>
        <taxon>Cordycipitaceae</taxon>
        <taxon>Cordyceps</taxon>
    </lineage>
</organism>
<evidence type="ECO:0000256" key="9">
    <source>
        <dbReference type="SAM" id="SignalP"/>
    </source>
</evidence>
<evidence type="ECO:0000256" key="1">
    <source>
        <dbReference type="ARBA" id="ARBA00004141"/>
    </source>
</evidence>
<dbReference type="NCBIfam" id="TIGR01297">
    <property type="entry name" value="CDF"/>
    <property type="match status" value="1"/>
</dbReference>
<dbReference type="InterPro" id="IPR027469">
    <property type="entry name" value="Cation_efflux_TMD_sf"/>
</dbReference>
<protein>
    <submittedName>
        <fullName evidence="11">Cation efflux family protein</fullName>
    </submittedName>
</protein>
<dbReference type="Proteomes" id="UP000315783">
    <property type="component" value="Unassembled WGS sequence"/>
</dbReference>
<dbReference type="AlphaFoldDB" id="A0A545VN91"/>
<dbReference type="STRING" id="43265.A0A545VN91"/>
<evidence type="ECO:0000256" key="7">
    <source>
        <dbReference type="ARBA" id="ARBA00023136"/>
    </source>
</evidence>
<evidence type="ECO:0000256" key="4">
    <source>
        <dbReference type="ARBA" id="ARBA00022692"/>
    </source>
</evidence>
<dbReference type="PANTHER" id="PTHR43840:SF15">
    <property type="entry name" value="MITOCHONDRIAL METAL TRANSPORTER 1-RELATED"/>
    <property type="match status" value="1"/>
</dbReference>
<dbReference type="GO" id="GO:0008324">
    <property type="term" value="F:monoatomic cation transmembrane transporter activity"/>
    <property type="evidence" value="ECO:0007669"/>
    <property type="project" value="InterPro"/>
</dbReference>
<dbReference type="GO" id="GO:0030003">
    <property type="term" value="P:intracellular monoatomic cation homeostasis"/>
    <property type="evidence" value="ECO:0007669"/>
    <property type="project" value="UniProtKB-ARBA"/>
</dbReference>
<evidence type="ECO:0000313" key="11">
    <source>
        <dbReference type="EMBL" id="TQV91419.1"/>
    </source>
</evidence>
<dbReference type="FunFam" id="1.20.1510.10:FF:000013">
    <property type="entry name" value="Cation efflux family protein"/>
    <property type="match status" value="1"/>
</dbReference>
<comment type="subcellular location">
    <subcellularLocation>
        <location evidence="1">Membrane</location>
        <topology evidence="1">Multi-pass membrane protein</topology>
    </subcellularLocation>
</comment>
<dbReference type="GO" id="GO:0005739">
    <property type="term" value="C:mitochondrion"/>
    <property type="evidence" value="ECO:0007669"/>
    <property type="project" value="UniProtKB-ARBA"/>
</dbReference>
<comment type="similarity">
    <text evidence="2">Belongs to the cation diffusion facilitator (CDF) transporter (TC 2.A.4) family. SLC30A subfamily.</text>
</comment>
<dbReference type="OrthoDB" id="435980at2759"/>